<keyword evidence="4" id="KW-1185">Reference proteome</keyword>
<dbReference type="EMBL" id="MH412654">
    <property type="protein sequence ID" value="AXQ70575.1"/>
    <property type="molecule type" value="Genomic_DNA"/>
</dbReference>
<evidence type="ECO:0000313" key="3">
    <source>
        <dbReference type="EMBL" id="AXQ70575.1"/>
    </source>
</evidence>
<evidence type="ECO:0000313" key="4">
    <source>
        <dbReference type="Proteomes" id="UP000257648"/>
    </source>
</evidence>
<dbReference type="KEGG" id="vg:55001956"/>
<keyword evidence="1" id="KW-0175">Coiled coil</keyword>
<dbReference type="Proteomes" id="UP000257648">
    <property type="component" value="Segment"/>
</dbReference>
<feature type="compositionally biased region" description="Basic and acidic residues" evidence="2">
    <location>
        <begin position="19"/>
        <end position="30"/>
    </location>
</feature>
<dbReference type="InterPro" id="IPR057966">
    <property type="entry name" value="T4_SCAF"/>
</dbReference>
<sequence length="293" mass="32554">MVAGGAQVEDLGGPTPENYRPDDDSAKLKDPGASLGRAPVPTAQGATKKEEVEVEEVNVDEDVAALFAGEELSEEFQEKAKTVFEAALHARVEEVKAQIQENYEATIAEELEGIKAELAEKVESYLEYVAQEWIEENALQIEHGLKTEMTESFLHGMKSLFEDHYVSIPEDKYDVVENMVEKLDDMETKLNEQIERNIQLNRRLGEATADTIFSEVSEGLALTQKDKLASLAEGVEFEGEESYRDKLATLRESYFPADNKGETTETLSEGVDAAGPDFTGSMSRYLETLSRIK</sequence>
<feature type="coiled-coil region" evidence="1">
    <location>
        <begin position="176"/>
        <end position="210"/>
    </location>
</feature>
<protein>
    <submittedName>
        <fullName evidence="3">Prohead assembly (Scaffolding) protein</fullName>
    </submittedName>
</protein>
<feature type="region of interest" description="Disordered" evidence="2">
    <location>
        <begin position="1"/>
        <end position="55"/>
    </location>
</feature>
<dbReference type="GeneID" id="55001956"/>
<dbReference type="RefSeq" id="YP_009810934.1">
    <property type="nucleotide sequence ID" value="NC_048049.1"/>
</dbReference>
<organism evidence="3 4">
    <name type="scientific">Synechococcus phage S-T4</name>
    <dbReference type="NCBI Taxonomy" id="2268578"/>
    <lineage>
        <taxon>Viruses</taxon>
        <taxon>Duplodnaviria</taxon>
        <taxon>Heunggongvirae</taxon>
        <taxon>Uroviricota</taxon>
        <taxon>Caudoviricetes</taxon>
        <taxon>Pantevenvirales</taxon>
        <taxon>Kyanoviridae</taxon>
        <taxon>Tamkungvirus</taxon>
        <taxon>Tamkungvirus ST4</taxon>
    </lineage>
</organism>
<evidence type="ECO:0000256" key="1">
    <source>
        <dbReference type="SAM" id="Coils"/>
    </source>
</evidence>
<evidence type="ECO:0000256" key="2">
    <source>
        <dbReference type="SAM" id="MobiDB-lite"/>
    </source>
</evidence>
<reference evidence="4" key="1">
    <citation type="submission" date="2018-05" db="EMBL/GenBank/DDBJ databases">
        <authorList>
            <person name="You S."/>
        </authorList>
    </citation>
    <scope>NUCLEOTIDE SEQUENCE [LARGE SCALE GENOMIC DNA]</scope>
</reference>
<proteinExistence type="predicted"/>
<name>A0A385EH20_9CAUD</name>
<dbReference type="Pfam" id="PF25623">
    <property type="entry name" value="T4_CASP"/>
    <property type="match status" value="1"/>
</dbReference>
<accession>A0A385EH20</accession>